<comment type="caution">
    <text evidence="3">The sequence shown here is derived from an EMBL/GenBank/DDBJ whole genome shotgun (WGS) entry which is preliminary data.</text>
</comment>
<organism evidence="3 4">
    <name type="scientific">Anaplasma phagocytophilum</name>
    <name type="common">Ehrlichia phagocytophila</name>
    <dbReference type="NCBI Taxonomy" id="948"/>
    <lineage>
        <taxon>Bacteria</taxon>
        <taxon>Pseudomonadati</taxon>
        <taxon>Pseudomonadota</taxon>
        <taxon>Alphaproteobacteria</taxon>
        <taxon>Rickettsiales</taxon>
        <taxon>Anaplasmataceae</taxon>
        <taxon>Anaplasma</taxon>
        <taxon>phagocytophilum group</taxon>
    </lineage>
</organism>
<dbReference type="InterPro" id="IPR002566">
    <property type="entry name" value="Msp4_OMP-like"/>
</dbReference>
<evidence type="ECO:0000313" key="3">
    <source>
        <dbReference type="EMBL" id="SBO15125.1"/>
    </source>
</evidence>
<dbReference type="InterPro" id="IPR011250">
    <property type="entry name" value="OMP/PagP_B-barrel"/>
</dbReference>
<dbReference type="AlphaFoldDB" id="A0AA45UUS9"/>
<name>A0AA45UUS9_ANAPH</name>
<evidence type="ECO:0000256" key="1">
    <source>
        <dbReference type="SAM" id="MobiDB-lite"/>
    </source>
</evidence>
<sequence length="225" mass="23907">MNDGSDSKEGNCDAEVSSHEGAYQGPFGLTVSLGEQGAEKWPKINNEDLRYDSRSDGKGSYGKAYQRDASGSVAGDLSALTPEEKAIAAGLLAKIIDGGEVIELKAVSSTSVMVNACYDLLDSGLLVVPYACVGLGGNIVGFVDENVTVKLAYRLKAGLSYRFSSAIHAFVGGFYHRVLGNKEYVDLRVYPLADYTNSIARNSGNAVANFSMKYVGGEFGVRLAF</sequence>
<proteinExistence type="predicted"/>
<evidence type="ECO:0000313" key="4">
    <source>
        <dbReference type="Proteomes" id="UP000078419"/>
    </source>
</evidence>
<reference evidence="4" key="1">
    <citation type="submission" date="2016-03" db="EMBL/GenBank/DDBJ databases">
        <authorList>
            <person name="Loux Valentin"/>
        </authorList>
    </citation>
    <scope>NUCLEOTIDE SEQUENCE [LARGE SCALE GENOMIC DNA]</scope>
    <source>
        <strain evidence="4">C1</strain>
    </source>
</reference>
<dbReference type="SUPFAM" id="SSF56925">
    <property type="entry name" value="OMPA-like"/>
    <property type="match status" value="1"/>
</dbReference>
<feature type="domain" description="Msp4/OMP-like" evidence="2">
    <location>
        <begin position="94"/>
        <end position="225"/>
    </location>
</feature>
<dbReference type="Pfam" id="PF01617">
    <property type="entry name" value="Surface_Ag_2"/>
    <property type="match status" value="1"/>
</dbReference>
<dbReference type="Gene3D" id="2.40.160.20">
    <property type="match status" value="1"/>
</dbReference>
<evidence type="ECO:0000259" key="2">
    <source>
        <dbReference type="Pfam" id="PF01617"/>
    </source>
</evidence>
<gene>
    <name evidence="3" type="primary">msp4_65</name>
    <name evidence="3" type="ORF">ANAPC1_01504</name>
</gene>
<dbReference type="Proteomes" id="UP000078419">
    <property type="component" value="Unassembled WGS sequence"/>
</dbReference>
<dbReference type="EMBL" id="FLLR01000230">
    <property type="protein sequence ID" value="SBO15125.1"/>
    <property type="molecule type" value="Genomic_DNA"/>
</dbReference>
<feature type="region of interest" description="Disordered" evidence="1">
    <location>
        <begin position="1"/>
        <end position="23"/>
    </location>
</feature>
<accession>A0AA45UUS9</accession>
<protein>
    <submittedName>
        <fullName evidence="3">Major surface antigen 4</fullName>
    </submittedName>
</protein>
<feature type="compositionally biased region" description="Basic and acidic residues" evidence="1">
    <location>
        <begin position="1"/>
        <end position="11"/>
    </location>
</feature>